<keyword evidence="2" id="KW-1185">Reference proteome</keyword>
<sequence length="139" mass="16294">LNEGLRRRMNNPKGLKKGLVQQWNAATSPMEKLRPQMRWGHRFAFLKAFLLDKEMGSIQVDAYYEEMSESKDKEKFIELPLCEIMERWGKLPGGEQFVKDIQASQTGKKHPQTSDANWRIYRVFKEMEISSILVAYIII</sequence>
<dbReference type="Proteomes" id="UP000601435">
    <property type="component" value="Unassembled WGS sequence"/>
</dbReference>
<comment type="caution">
    <text evidence="1">The sequence shown here is derived from an EMBL/GenBank/DDBJ whole genome shotgun (WGS) entry which is preliminary data.</text>
</comment>
<protein>
    <submittedName>
        <fullName evidence="1">NaCP60E protein</fullName>
    </submittedName>
</protein>
<feature type="non-terminal residue" evidence="1">
    <location>
        <position position="1"/>
    </location>
</feature>
<dbReference type="OrthoDB" id="440616at2759"/>
<accession>A0A812T2U7</accession>
<proteinExistence type="predicted"/>
<name>A0A812T2U7_9DINO</name>
<gene>
    <name evidence="1" type="primary">NaCP60E</name>
    <name evidence="1" type="ORF">SNEC2469_LOCUS14487</name>
</gene>
<reference evidence="1" key="1">
    <citation type="submission" date="2021-02" db="EMBL/GenBank/DDBJ databases">
        <authorList>
            <person name="Dougan E. K."/>
            <person name="Rhodes N."/>
            <person name="Thang M."/>
            <person name="Chan C."/>
        </authorList>
    </citation>
    <scope>NUCLEOTIDE SEQUENCE</scope>
</reference>
<evidence type="ECO:0000313" key="2">
    <source>
        <dbReference type="Proteomes" id="UP000601435"/>
    </source>
</evidence>
<organism evidence="1 2">
    <name type="scientific">Symbiodinium necroappetens</name>
    <dbReference type="NCBI Taxonomy" id="1628268"/>
    <lineage>
        <taxon>Eukaryota</taxon>
        <taxon>Sar</taxon>
        <taxon>Alveolata</taxon>
        <taxon>Dinophyceae</taxon>
        <taxon>Suessiales</taxon>
        <taxon>Symbiodiniaceae</taxon>
        <taxon>Symbiodinium</taxon>
    </lineage>
</organism>
<evidence type="ECO:0000313" key="1">
    <source>
        <dbReference type="EMBL" id="CAE7507692.1"/>
    </source>
</evidence>
<dbReference type="EMBL" id="CAJNJA010023217">
    <property type="protein sequence ID" value="CAE7507692.1"/>
    <property type="molecule type" value="Genomic_DNA"/>
</dbReference>
<dbReference type="AlphaFoldDB" id="A0A812T2U7"/>